<dbReference type="GO" id="GO:0003676">
    <property type="term" value="F:nucleic acid binding"/>
    <property type="evidence" value="ECO:0007669"/>
    <property type="project" value="InterPro"/>
</dbReference>
<evidence type="ECO:0000313" key="3">
    <source>
        <dbReference type="Proteomes" id="UP001066276"/>
    </source>
</evidence>
<dbReference type="SUPFAM" id="SSF53098">
    <property type="entry name" value="Ribonuclease H-like"/>
    <property type="match status" value="1"/>
</dbReference>
<reference evidence="2" key="1">
    <citation type="journal article" date="2022" name="bioRxiv">
        <title>Sequencing and chromosome-scale assembly of the giantPleurodeles waltlgenome.</title>
        <authorList>
            <person name="Brown T."/>
            <person name="Elewa A."/>
            <person name="Iarovenko S."/>
            <person name="Subramanian E."/>
            <person name="Araus A.J."/>
            <person name="Petzold A."/>
            <person name="Susuki M."/>
            <person name="Suzuki K.-i.T."/>
            <person name="Hayashi T."/>
            <person name="Toyoda A."/>
            <person name="Oliveira C."/>
            <person name="Osipova E."/>
            <person name="Leigh N.D."/>
            <person name="Simon A."/>
            <person name="Yun M.H."/>
        </authorList>
    </citation>
    <scope>NUCLEOTIDE SEQUENCE</scope>
    <source>
        <strain evidence="2">20211129_DDA</strain>
        <tissue evidence="2">Liver</tissue>
    </source>
</reference>
<feature type="region of interest" description="Disordered" evidence="1">
    <location>
        <begin position="28"/>
        <end position="48"/>
    </location>
</feature>
<name>A0AAV7TX50_PLEWA</name>
<evidence type="ECO:0000256" key="1">
    <source>
        <dbReference type="SAM" id="MobiDB-lite"/>
    </source>
</evidence>
<evidence type="ECO:0008006" key="4">
    <source>
        <dbReference type="Google" id="ProtNLM"/>
    </source>
</evidence>
<dbReference type="Proteomes" id="UP001066276">
    <property type="component" value="Chromosome 3_2"/>
</dbReference>
<dbReference type="InterPro" id="IPR012337">
    <property type="entry name" value="RNaseH-like_sf"/>
</dbReference>
<protein>
    <recommendedName>
        <fullName evidence="4">Integrase catalytic domain-containing protein</fullName>
    </recommendedName>
</protein>
<dbReference type="AlphaFoldDB" id="A0AAV7TX50"/>
<gene>
    <name evidence="2" type="ORF">NDU88_006445</name>
</gene>
<sequence>MPNIVGAPCPKLAEAPCPLWGLVRGNREQKGTLGRQEPRPHHEQNALLRDLRTENGTPFSSQEFAEYMASRGVHHRKIISCWPQANGEAELFM</sequence>
<keyword evidence="3" id="KW-1185">Reference proteome</keyword>
<dbReference type="Gene3D" id="3.30.420.10">
    <property type="entry name" value="Ribonuclease H-like superfamily/Ribonuclease H"/>
    <property type="match status" value="1"/>
</dbReference>
<accession>A0AAV7TX50</accession>
<comment type="caution">
    <text evidence="2">The sequence shown here is derived from an EMBL/GenBank/DDBJ whole genome shotgun (WGS) entry which is preliminary data.</text>
</comment>
<proteinExistence type="predicted"/>
<organism evidence="2 3">
    <name type="scientific">Pleurodeles waltl</name>
    <name type="common">Iberian ribbed newt</name>
    <dbReference type="NCBI Taxonomy" id="8319"/>
    <lineage>
        <taxon>Eukaryota</taxon>
        <taxon>Metazoa</taxon>
        <taxon>Chordata</taxon>
        <taxon>Craniata</taxon>
        <taxon>Vertebrata</taxon>
        <taxon>Euteleostomi</taxon>
        <taxon>Amphibia</taxon>
        <taxon>Batrachia</taxon>
        <taxon>Caudata</taxon>
        <taxon>Salamandroidea</taxon>
        <taxon>Salamandridae</taxon>
        <taxon>Pleurodelinae</taxon>
        <taxon>Pleurodeles</taxon>
    </lineage>
</organism>
<dbReference type="InterPro" id="IPR036397">
    <property type="entry name" value="RNaseH_sf"/>
</dbReference>
<evidence type="ECO:0000313" key="2">
    <source>
        <dbReference type="EMBL" id="KAJ1181237.1"/>
    </source>
</evidence>
<dbReference type="EMBL" id="JANPWB010000006">
    <property type="protein sequence ID" value="KAJ1181237.1"/>
    <property type="molecule type" value="Genomic_DNA"/>
</dbReference>